<evidence type="ECO:0000313" key="2">
    <source>
        <dbReference type="EMBL" id="KAJ8869495.1"/>
    </source>
</evidence>
<keyword evidence="3" id="KW-1185">Reference proteome</keyword>
<dbReference type="InterPro" id="IPR036397">
    <property type="entry name" value="RNaseH_sf"/>
</dbReference>
<protein>
    <recommendedName>
        <fullName evidence="1">Transposase Tc1-like domain-containing protein</fullName>
    </recommendedName>
</protein>
<comment type="caution">
    <text evidence="2">The sequence shown here is derived from an EMBL/GenBank/DDBJ whole genome shotgun (WGS) entry which is preliminary data.</text>
</comment>
<name>A0ABQ9GAQ0_9NEOP</name>
<dbReference type="Gene3D" id="3.30.420.10">
    <property type="entry name" value="Ribonuclease H-like superfamily/Ribonuclease H"/>
    <property type="match status" value="1"/>
</dbReference>
<organism evidence="2 3">
    <name type="scientific">Dryococelus australis</name>
    <dbReference type="NCBI Taxonomy" id="614101"/>
    <lineage>
        <taxon>Eukaryota</taxon>
        <taxon>Metazoa</taxon>
        <taxon>Ecdysozoa</taxon>
        <taxon>Arthropoda</taxon>
        <taxon>Hexapoda</taxon>
        <taxon>Insecta</taxon>
        <taxon>Pterygota</taxon>
        <taxon>Neoptera</taxon>
        <taxon>Polyneoptera</taxon>
        <taxon>Phasmatodea</taxon>
        <taxon>Verophasmatodea</taxon>
        <taxon>Anareolatae</taxon>
        <taxon>Phasmatidae</taxon>
        <taxon>Eurycanthinae</taxon>
        <taxon>Dryococelus</taxon>
    </lineage>
</organism>
<dbReference type="InterPro" id="IPR002492">
    <property type="entry name" value="Transposase_Tc1-like"/>
</dbReference>
<sequence>MIEQEVAADVIQDGGRCAAAWHPHRMARISSKSTKNESWRETETCPVFQEHALTDTKAARLKGYNGKESFQRINTRGVEERSSGEYSGAVMQGLRKRQIPEKNPLTSGIVRLDFLIRKSDGGPAVKRTRFALVRGEYTLASHQGEPGSIPGRVTGPSQMGIMPDDAVGRGSSRGSPVSPLPFITVPLIVTSITLMGSQYLAVKSRPDLCTHFKTSLQSKQLFTDVNFTAVSAVTYKCKATEWTDLLTNSQCDKRTENLPRLDQGANSRPLDYKSASLLLIYGCREPVTLTRHTLDYLHLTSRSIKAGPTAARYKCLSTHFPSVLTVISRSLWTTSVLHQIAHPGALYIAVFRAPGEGHLISRFPCSCLPVLLHPRLTSPPSALKLNSVNYLEARLAAANTSECGDSCVVSKDGRLLSCINAAVKRRVRVDGNATCLLLSASVSLYTVKISRLFTDIFYENAQVIKVSMEQHRNEEMGETGDPRENPLTSGIVWRDSHMRKSNIVTLKNTKSQHIEVRFTITPFWSNLQCAAGSHDFSHSKTTAARKMEFSQHLGWKKSNFCYLTVNDCGKILFTFTGRMTDKWALPPEKNFPLTLFDPMRHCQAYGKALDQLQYSSAPILYSLKAVGACTAYALCYTVHIYNLNQQRSQKIMRCYKLKDAQHDDALVATIPRSVIDSPRAQLPCQYFDFVIHLNEKLKPNKSIDCRYTFQIVINTRDRSYAGSKRAVRLLASHHGEPASIPDRVTSGFSQVGIVLDDAADQRISSVISHFLCSGIPTAAQILKSTRQRDLDWRRASAGGGDDLWLLTISGQNIYREDSFIIQQAARTPQASLSTIQEHVTAAWDTPVPTSTIPRRLAERDMSSRRPLLRLPLRPEHRRACVTFCRGRAACQFADWRPVVFKDEVLFCSAWIQMTVGFGGVMVWRDISYDPRAQLVAIRGTMTARRHIHEFLRQWRLVHKCKIINAYPIRPHNPHPSRTFGTRLDSNLSLRQLWQDLPQDNIRHVCMPTCLTVSQPVSERRVVQNNSPEAVVLTRGYGERHSKLLGSYILVGVTTEKDLRLQLTIARYSRRMLQSSLLPDW</sequence>
<dbReference type="EMBL" id="JARBHB010000013">
    <property type="protein sequence ID" value="KAJ8869495.1"/>
    <property type="molecule type" value="Genomic_DNA"/>
</dbReference>
<feature type="domain" description="Transposase Tc1-like" evidence="1">
    <location>
        <begin position="820"/>
        <end position="885"/>
    </location>
</feature>
<proteinExistence type="predicted"/>
<dbReference type="Pfam" id="PF01498">
    <property type="entry name" value="HTH_Tnp_Tc3_2"/>
    <property type="match status" value="1"/>
</dbReference>
<dbReference type="Proteomes" id="UP001159363">
    <property type="component" value="Chromosome 12"/>
</dbReference>
<gene>
    <name evidence="2" type="ORF">PR048_028486</name>
</gene>
<accession>A0ABQ9GAQ0</accession>
<reference evidence="2 3" key="1">
    <citation type="submission" date="2023-02" db="EMBL/GenBank/DDBJ databases">
        <title>LHISI_Scaffold_Assembly.</title>
        <authorList>
            <person name="Stuart O.P."/>
            <person name="Cleave R."/>
            <person name="Magrath M.J.L."/>
            <person name="Mikheyev A.S."/>
        </authorList>
    </citation>
    <scope>NUCLEOTIDE SEQUENCE [LARGE SCALE GENOMIC DNA]</scope>
    <source>
        <strain evidence="2">Daus_M_001</strain>
        <tissue evidence="2">Leg muscle</tissue>
    </source>
</reference>
<evidence type="ECO:0000259" key="1">
    <source>
        <dbReference type="Pfam" id="PF01498"/>
    </source>
</evidence>
<evidence type="ECO:0000313" key="3">
    <source>
        <dbReference type="Proteomes" id="UP001159363"/>
    </source>
</evidence>